<dbReference type="VEuPathDB" id="VectorBase:AQUA009890"/>
<feature type="compositionally biased region" description="Basic and acidic residues" evidence="1">
    <location>
        <begin position="644"/>
        <end position="655"/>
    </location>
</feature>
<feature type="compositionally biased region" description="Basic and acidic residues" evidence="1">
    <location>
        <begin position="996"/>
        <end position="1005"/>
    </location>
</feature>
<evidence type="ECO:0000256" key="1">
    <source>
        <dbReference type="SAM" id="MobiDB-lite"/>
    </source>
</evidence>
<proteinExistence type="predicted"/>
<feature type="region of interest" description="Disordered" evidence="1">
    <location>
        <begin position="1646"/>
        <end position="1681"/>
    </location>
</feature>
<feature type="compositionally biased region" description="Polar residues" evidence="1">
    <location>
        <begin position="747"/>
        <end position="764"/>
    </location>
</feature>
<reference evidence="2" key="1">
    <citation type="submission" date="2020-05" db="UniProtKB">
        <authorList>
            <consortium name="EnsemblMetazoa"/>
        </authorList>
    </citation>
    <scope>IDENTIFICATION</scope>
    <source>
        <strain evidence="2">SANGQUA</strain>
    </source>
</reference>
<feature type="compositionally biased region" description="Low complexity" evidence="1">
    <location>
        <begin position="1136"/>
        <end position="1155"/>
    </location>
</feature>
<feature type="region of interest" description="Disordered" evidence="1">
    <location>
        <begin position="1794"/>
        <end position="1819"/>
    </location>
</feature>
<organism evidence="2 3">
    <name type="scientific">Anopheles quadriannulatus</name>
    <name type="common">Mosquito</name>
    <dbReference type="NCBI Taxonomy" id="34691"/>
    <lineage>
        <taxon>Eukaryota</taxon>
        <taxon>Metazoa</taxon>
        <taxon>Ecdysozoa</taxon>
        <taxon>Arthropoda</taxon>
        <taxon>Hexapoda</taxon>
        <taxon>Insecta</taxon>
        <taxon>Pterygota</taxon>
        <taxon>Neoptera</taxon>
        <taxon>Endopterygota</taxon>
        <taxon>Diptera</taxon>
        <taxon>Nematocera</taxon>
        <taxon>Culicoidea</taxon>
        <taxon>Culicidae</taxon>
        <taxon>Anophelinae</taxon>
        <taxon>Anopheles</taxon>
    </lineage>
</organism>
<feature type="region of interest" description="Disordered" evidence="1">
    <location>
        <begin position="627"/>
        <end position="671"/>
    </location>
</feature>
<feature type="region of interest" description="Disordered" evidence="1">
    <location>
        <begin position="684"/>
        <end position="772"/>
    </location>
</feature>
<feature type="compositionally biased region" description="Polar residues" evidence="1">
    <location>
        <begin position="1280"/>
        <end position="1293"/>
    </location>
</feature>
<dbReference type="EnsemblMetazoa" id="AQUA009890-RA">
    <property type="protein sequence ID" value="AQUA009890-PA"/>
    <property type="gene ID" value="AQUA009890"/>
</dbReference>
<feature type="region of interest" description="Disordered" evidence="1">
    <location>
        <begin position="514"/>
        <end position="563"/>
    </location>
</feature>
<feature type="region of interest" description="Disordered" evidence="1">
    <location>
        <begin position="1195"/>
        <end position="1241"/>
    </location>
</feature>
<evidence type="ECO:0000313" key="2">
    <source>
        <dbReference type="EnsemblMetazoa" id="AQUA009890-PA"/>
    </source>
</evidence>
<evidence type="ECO:0000313" key="3">
    <source>
        <dbReference type="Proteomes" id="UP000076407"/>
    </source>
</evidence>
<feature type="compositionally biased region" description="Polar residues" evidence="1">
    <location>
        <begin position="1212"/>
        <end position="1241"/>
    </location>
</feature>
<feature type="region of interest" description="Disordered" evidence="1">
    <location>
        <begin position="992"/>
        <end position="1013"/>
    </location>
</feature>
<accession>A0A182XJ56</accession>
<name>A0A182XJ56_ANOQN</name>
<feature type="region of interest" description="Disordered" evidence="1">
    <location>
        <begin position="1280"/>
        <end position="1315"/>
    </location>
</feature>
<feature type="compositionally biased region" description="Polar residues" evidence="1">
    <location>
        <begin position="633"/>
        <end position="643"/>
    </location>
</feature>
<feature type="region of interest" description="Disordered" evidence="1">
    <location>
        <begin position="1102"/>
        <end position="1155"/>
    </location>
</feature>
<feature type="region of interest" description="Disordered" evidence="1">
    <location>
        <begin position="421"/>
        <end position="452"/>
    </location>
</feature>
<keyword evidence="3" id="KW-1185">Reference proteome</keyword>
<dbReference type="Proteomes" id="UP000076407">
    <property type="component" value="Unassembled WGS sequence"/>
</dbReference>
<feature type="compositionally biased region" description="Acidic residues" evidence="1">
    <location>
        <begin position="277"/>
        <end position="293"/>
    </location>
</feature>
<feature type="compositionally biased region" description="Polar residues" evidence="1">
    <location>
        <begin position="662"/>
        <end position="671"/>
    </location>
</feature>
<feature type="compositionally biased region" description="Acidic residues" evidence="1">
    <location>
        <begin position="1429"/>
        <end position="1452"/>
    </location>
</feature>
<feature type="compositionally biased region" description="Basic residues" evidence="1">
    <location>
        <begin position="430"/>
        <end position="447"/>
    </location>
</feature>
<feature type="region of interest" description="Disordered" evidence="1">
    <location>
        <begin position="363"/>
        <end position="392"/>
    </location>
</feature>
<feature type="region of interest" description="Disordered" evidence="1">
    <location>
        <begin position="847"/>
        <end position="936"/>
    </location>
</feature>
<feature type="region of interest" description="Disordered" evidence="1">
    <location>
        <begin position="1383"/>
        <end position="1410"/>
    </location>
</feature>
<feature type="region of interest" description="Disordered" evidence="1">
    <location>
        <begin position="1423"/>
        <end position="1455"/>
    </location>
</feature>
<feature type="region of interest" description="Disordered" evidence="1">
    <location>
        <begin position="255"/>
        <end position="337"/>
    </location>
</feature>
<protein>
    <submittedName>
        <fullName evidence="2">Uncharacterized protein</fullName>
    </submittedName>
</protein>
<feature type="compositionally biased region" description="Basic and acidic residues" evidence="1">
    <location>
        <begin position="255"/>
        <end position="276"/>
    </location>
</feature>
<feature type="compositionally biased region" description="Polar residues" evidence="1">
    <location>
        <begin position="868"/>
        <end position="882"/>
    </location>
</feature>
<sequence>MEREAWCKRTIEPDSGGTGVVTSVCESDDGMMDDSVSQTTSLEDWKEESSMLRTTGGVDFIHPKLSKLKQPPVIVGVAVKRSLRKPPEAITNSVATVAQVTQPAPIKSSTLERWHKDIFETPSTALPHDGWMRNKAEESFSKSGHHAEGDELSIDGGEELKIDRPQQCASAVNEVVDNGEEIGAKDNGSDNDLIDLIDFSSDQEEPAAEPNETPVQKTLAKESNGLLEATPPETQIGPVTGSGRVKKVTFLLDDDPFRHYDSDNGSDSVKHPRGESDLPDSEVSEEEEDEEEETTRINGEVLDIDTESVCEQWVSVDESDPTSSGRKVTPKHHPPCLLRNEISTETGQTDDNVLRAADEAAGRGGVNVNGKQSAAESGHVDSEAAGRWSPQRLRAMDGDEHGASKHDAWLETEMVQRACSSPLHAESESHRHRQRHHHHQHRRRHERHREEQSTVAICPAAVAANSDGGATTSTQRIDETLACTLRPSEAGGHGARAPRADVCRANACAGTESINGERHRKHQHQQGSLVKHDPHDGGLSVKGRPEASDDGSSSSSSSSCEERGVVTLSNVKLSSVPIDERLQHAGSDIEVCCIDGRDLQTHHEHDNRGQGVQRVVTPANARQWPVVSDGRVSATSQRRNSSAGERERIDERCYVDDGGEGQHQQRPESTSLLRGLECVSASSLPWQAVGPSGEDEEEGKRRSKGLGQQRQLAPNGAVARTVQTCPTECEEKSTQVSAKGHGARTTGPLSSDSESENYYGTCSPPTVEGVSQHRPCANQHEYHPEGRECPSCPQHNSTSSSLLVEVTLSAHICVHHQQQQQQQQQAPFSFGETSNSCHCSENSRVLRDSATSTQDREGDDDSDGSSSRTGDIQSRTGHRNNPSSADSGIIIIDDDVDGGAASDERSFPCQQRVGDEQGGVSIVKGPGERRDQHQGTQTGPFVEQFIDSEIRPQGLPDHGPKQEVCEGVSVGERVQSDSRSKCSSTVSVSIEGYHPAQDDTSDRASGEAAEAPSGGIECFEASQRLKRLEERFRGFAYTKKLFRESLSHDTPGLGAGGARRYGEAPRSVGGSLPSLLVCAGHPDARLSSTDYANTNTLAAGSPSLRASAEDAARGHGGSDANVTLLRSPTHQRSRRGLLSSASTSSLGSSSSSPRGFGAVVAPSAACSASESSERKSASSGRGSSALLASRKTSSLSCLQQDATRDEDDTESYLLSNSKSHGSNRAPHATSQPSPSTSLNRTARASWTRPILPPLSSSLLSLSASSLLSLSCLDLARQSRQRTASQEPSCTNQEGEIAEGHREGQEKNNNSRAEENGLSKAVSLPSLLAPVVQQQGPSECIVETVRGSAADTVSPARCASTAETIPLGSRNQLLRYQRQPRAVEELRRNTDTPESSGAESEEICKIFPGGKPRVADPLEVVETVVIGGSTEEEDNDDDDDEEEEEEEDDDEEDTSGHIVLSGVGEDILNNNHRHYLGGEEADTVRGDEFGRLEKLLAADPHTNCEFDTRHLQDYEPEVYRIKYCYDELEEELEEQQERAAANDLLVVLRGPARPLPVGPPPAVPPPPPPPPKGVRVVSVGDRQSAIYSTPRFGVTVSGAEVQCSGAEGRAVGTRGEASAATVLPVSLARIADADSSEPGSAGVVVVNGPPSVTGGSASGSVKTGEAEDRDIPPPPPPPKARAGVARSFDGCGCVIEAIPLYRSEAEAFAAGGGAMRETATGTLRGLLKKPNRPPPVRKNRVVFDETRNEFFEADYIILIREDCPYDEEDEEPCTCGEHELVRICCDEGCNCGYTDDGRTPPPAVIARGKSRPPPHNRATP</sequence>